<dbReference type="AlphaFoldDB" id="A0A3R6K4E2"/>
<accession>A0A3R6K4E2</accession>
<reference evidence="2 3" key="1">
    <citation type="submission" date="2018-08" db="EMBL/GenBank/DDBJ databases">
        <title>A genome reference for cultivated species of the human gut microbiota.</title>
        <authorList>
            <person name="Zou Y."/>
            <person name="Xue W."/>
            <person name="Luo G."/>
        </authorList>
    </citation>
    <scope>NUCLEOTIDE SEQUENCE [LARGE SCALE GENOMIC DNA]</scope>
    <source>
        <strain evidence="2 3">AM30-4</strain>
    </source>
</reference>
<dbReference type="InterPro" id="IPR007074">
    <property type="entry name" value="LicD/FKTN/FKRP_NTP_transf"/>
</dbReference>
<evidence type="ECO:0000259" key="1">
    <source>
        <dbReference type="Pfam" id="PF04991"/>
    </source>
</evidence>
<comment type="caution">
    <text evidence="2">The sequence shown here is derived from an EMBL/GenBank/DDBJ whole genome shotgun (WGS) entry which is preliminary data.</text>
</comment>
<organism evidence="2 3">
    <name type="scientific">Parabacteroides distasonis</name>
    <dbReference type="NCBI Taxonomy" id="823"/>
    <lineage>
        <taxon>Bacteria</taxon>
        <taxon>Pseudomonadati</taxon>
        <taxon>Bacteroidota</taxon>
        <taxon>Bacteroidia</taxon>
        <taxon>Bacteroidales</taxon>
        <taxon>Tannerellaceae</taxon>
        <taxon>Parabacteroides</taxon>
    </lineage>
</organism>
<evidence type="ECO:0000313" key="2">
    <source>
        <dbReference type="EMBL" id="RHD75587.1"/>
    </source>
</evidence>
<dbReference type="Pfam" id="PF04991">
    <property type="entry name" value="LicD"/>
    <property type="match status" value="1"/>
</dbReference>
<gene>
    <name evidence="2" type="ORF">DW782_07890</name>
</gene>
<dbReference type="RefSeq" id="WP_012056104.1">
    <property type="nucleotide sequence ID" value="NZ_CP054012.1"/>
</dbReference>
<dbReference type="Proteomes" id="UP000284660">
    <property type="component" value="Unassembled WGS sequence"/>
</dbReference>
<dbReference type="InterPro" id="IPR052942">
    <property type="entry name" value="LPS_cholinephosphotransferase"/>
</dbReference>
<dbReference type="OMA" id="IDIKEAH"/>
<dbReference type="PANTHER" id="PTHR43404">
    <property type="entry name" value="LIPOPOLYSACCHARIDE CHOLINEPHOSPHOTRANSFERASE LICD"/>
    <property type="match status" value="1"/>
</dbReference>
<evidence type="ECO:0000313" key="3">
    <source>
        <dbReference type="Proteomes" id="UP000284660"/>
    </source>
</evidence>
<name>A0A3R6K4E2_PARDI</name>
<dbReference type="PANTHER" id="PTHR43404:SF2">
    <property type="entry name" value="LIPOPOLYSACCHARIDE CHOLINEPHOSPHOTRANSFERASE LICD"/>
    <property type="match status" value="1"/>
</dbReference>
<feature type="domain" description="LicD/FKTN/FKRP nucleotidyltransferase" evidence="1">
    <location>
        <begin position="44"/>
        <end position="274"/>
    </location>
</feature>
<sequence length="304" mass="35548">MKRVGDYINANLSQISVLRELTDKERERLRKCLFSIYKDIALVCSKYGLCFMLGGGSVLGAVRHKGFIPWDDDIDLMMPREDYMKFISVFNKELGNKYDLFYPFSNEGNFQYFVQVSRKDTILTKVNELKKMGVLIDITPIDYAPNSRYLSRLIHFLVQILRSIMYAVKSYKSNDVNYKAVMFCSLRTKIIYCIAKCMGFIFSIFPLKSYYRLYDKLISKIHLSRFMTIAMGRKSYWGERLPCDVFLPVSKGMFEGVEVNLPCDPDTYLRNLYGDYMQIPPVEKRERHFYTEFDLGVESSNVGQ</sequence>
<proteinExistence type="predicted"/>
<dbReference type="GO" id="GO:0009100">
    <property type="term" value="P:glycoprotein metabolic process"/>
    <property type="evidence" value="ECO:0007669"/>
    <property type="project" value="UniProtKB-ARBA"/>
</dbReference>
<dbReference type="EMBL" id="QSJN01000004">
    <property type="protein sequence ID" value="RHD75587.1"/>
    <property type="molecule type" value="Genomic_DNA"/>
</dbReference>
<protein>
    <submittedName>
        <fullName evidence="2">LicD family protein</fullName>
    </submittedName>
</protein>